<feature type="region of interest" description="Disordered" evidence="1">
    <location>
        <begin position="181"/>
        <end position="247"/>
    </location>
</feature>
<feature type="compositionally biased region" description="Acidic residues" evidence="1">
    <location>
        <begin position="599"/>
        <end position="608"/>
    </location>
</feature>
<feature type="compositionally biased region" description="Basic residues" evidence="1">
    <location>
        <begin position="210"/>
        <end position="226"/>
    </location>
</feature>
<keyword evidence="3" id="KW-1185">Reference proteome</keyword>
<dbReference type="STRING" id="139825.A0A401GZ64"/>
<accession>A0A401GZ64</accession>
<proteinExistence type="predicted"/>
<sequence>MDDVRRPDFIALEDWKKMSENQRAVFPPRPSIDPHLEQRVHGTWNSGPQGDPYPPMQREEIPEGTEIVNLRKNTNKTGRKKQKQKQNMNNHQSTSVPPPRHPACMTETTESQPRGHTYPPPTRHHPHIPEHPPSQIPSAHRSKSSLHPPSDASDSSSLAAIAHSLETLHAKQDNIQQRLNMPERNGEGAPTGQDSECQCGAMATRGKTSAAKRKVLRQGGRGRKKVILRDDDQLDTAGDDESDDDDAEDLVIPKLNLSKAAQKARADLQACIMAKFRFICGVPEGEEWPSPMDTGRVNVKTDKEYFTPNFKKDVRHPDNQDIFERIADLVQNDIETSDKCLETLKQRQRYRWDQETLVEFTKSSFRGFKVAYSAQVNDEKKKAQDTNQRTNHHKRRREAKVKNRLTTVQQYATKYNVDSTDLLHEMHMSDEASGPEEGSGLSVIAWKRQMANHCQMDGNHMNVTELEKLKFREHILPSWRSDELSNIFKELDTLAWQAKSAKEKERIVSISVRDTGRSTDIPPLVAPFDFGINKTWWEVNKDDVRYKEVLTDWYMHGDLLGFGSAVDNDEEGRTGGGSGDSAGGSDDDANPTVSGEENSHDDDIETDT</sequence>
<dbReference type="GeneID" id="38784374"/>
<dbReference type="AlphaFoldDB" id="A0A401GZ64"/>
<name>A0A401GZ64_9APHY</name>
<organism evidence="2 3">
    <name type="scientific">Sparassis crispa</name>
    <dbReference type="NCBI Taxonomy" id="139825"/>
    <lineage>
        <taxon>Eukaryota</taxon>
        <taxon>Fungi</taxon>
        <taxon>Dikarya</taxon>
        <taxon>Basidiomycota</taxon>
        <taxon>Agaricomycotina</taxon>
        <taxon>Agaricomycetes</taxon>
        <taxon>Polyporales</taxon>
        <taxon>Sparassidaceae</taxon>
        <taxon>Sparassis</taxon>
    </lineage>
</organism>
<feature type="region of interest" description="Disordered" evidence="1">
    <location>
        <begin position="379"/>
        <end position="401"/>
    </location>
</feature>
<reference evidence="2 3" key="1">
    <citation type="journal article" date="2018" name="Sci. Rep.">
        <title>Genome sequence of the cauliflower mushroom Sparassis crispa (Hanabiratake) and its association with beneficial usage.</title>
        <authorList>
            <person name="Kiyama R."/>
            <person name="Furutani Y."/>
            <person name="Kawaguchi K."/>
            <person name="Nakanishi T."/>
        </authorList>
    </citation>
    <scope>NUCLEOTIDE SEQUENCE [LARGE SCALE GENOMIC DNA]</scope>
</reference>
<dbReference type="RefSeq" id="XP_027618370.1">
    <property type="nucleotide sequence ID" value="XM_027762569.1"/>
</dbReference>
<protein>
    <submittedName>
        <fullName evidence="2">Uncharacterized protein</fullName>
    </submittedName>
</protein>
<dbReference type="OrthoDB" id="2755095at2759"/>
<feature type="compositionally biased region" description="Low complexity" evidence="1">
    <location>
        <begin position="145"/>
        <end position="156"/>
    </location>
</feature>
<evidence type="ECO:0000313" key="2">
    <source>
        <dbReference type="EMBL" id="GBE87457.1"/>
    </source>
</evidence>
<evidence type="ECO:0000313" key="3">
    <source>
        <dbReference type="Proteomes" id="UP000287166"/>
    </source>
</evidence>
<dbReference type="Proteomes" id="UP000287166">
    <property type="component" value="Unassembled WGS sequence"/>
</dbReference>
<feature type="region of interest" description="Disordered" evidence="1">
    <location>
        <begin position="21"/>
        <end position="156"/>
    </location>
</feature>
<comment type="caution">
    <text evidence="2">The sequence shown here is derived from an EMBL/GenBank/DDBJ whole genome shotgun (WGS) entry which is preliminary data.</text>
</comment>
<feature type="compositionally biased region" description="Basic residues" evidence="1">
    <location>
        <begin position="390"/>
        <end position="401"/>
    </location>
</feature>
<feature type="compositionally biased region" description="Acidic residues" evidence="1">
    <location>
        <begin position="232"/>
        <end position="247"/>
    </location>
</feature>
<dbReference type="EMBL" id="BFAD01000011">
    <property type="protein sequence ID" value="GBE87457.1"/>
    <property type="molecule type" value="Genomic_DNA"/>
</dbReference>
<dbReference type="InParanoid" id="A0A401GZ64"/>
<evidence type="ECO:0000256" key="1">
    <source>
        <dbReference type="SAM" id="MobiDB-lite"/>
    </source>
</evidence>
<feature type="compositionally biased region" description="Basic residues" evidence="1">
    <location>
        <begin position="73"/>
        <end position="84"/>
    </location>
</feature>
<gene>
    <name evidence="2" type="ORF">SCP_1101330</name>
</gene>
<feature type="region of interest" description="Disordered" evidence="1">
    <location>
        <begin position="566"/>
        <end position="608"/>
    </location>
</feature>